<proteinExistence type="predicted"/>
<evidence type="ECO:0000256" key="1">
    <source>
        <dbReference type="ARBA" id="ARBA00023002"/>
    </source>
</evidence>
<protein>
    <submittedName>
        <fullName evidence="3">Aldehyde dehydrogenase family protein</fullName>
    </submittedName>
</protein>
<geneLocation type="plasmid" evidence="3 4">
    <name>p3</name>
</geneLocation>
<dbReference type="CDD" id="cd07122">
    <property type="entry name" value="ALDH_F20_ACDH"/>
    <property type="match status" value="1"/>
</dbReference>
<organism evidence="3 4">
    <name type="scientific">Azospirillum argentinense</name>
    <dbReference type="NCBI Taxonomy" id="2970906"/>
    <lineage>
        <taxon>Bacteria</taxon>
        <taxon>Pseudomonadati</taxon>
        <taxon>Pseudomonadota</taxon>
        <taxon>Alphaproteobacteria</taxon>
        <taxon>Rhodospirillales</taxon>
        <taxon>Azospirillaceae</taxon>
        <taxon>Azospirillum</taxon>
    </lineage>
</organism>
<dbReference type="Gene3D" id="3.40.605.10">
    <property type="entry name" value="Aldehyde Dehydrogenase, Chain A, domain 1"/>
    <property type="match status" value="1"/>
</dbReference>
<dbReference type="InterPro" id="IPR016163">
    <property type="entry name" value="Ald_DH_C"/>
</dbReference>
<dbReference type="InterPro" id="IPR016162">
    <property type="entry name" value="Ald_DH_N"/>
</dbReference>
<keyword evidence="3" id="KW-0614">Plasmid</keyword>
<dbReference type="InterPro" id="IPR016161">
    <property type="entry name" value="Ald_DH/histidinol_DH"/>
</dbReference>
<dbReference type="EMBL" id="CP032324">
    <property type="protein sequence ID" value="QCN99305.1"/>
    <property type="molecule type" value="Genomic_DNA"/>
</dbReference>
<dbReference type="AlphaFoldDB" id="A0A4D8PVB2"/>
<sequence length="475" mass="50914">MDNIMLDRTPASADQEAIAALVARARTAQRAFADATQERVDDAVAALAWAIYEPGRARALAELAVADTGLGNVTDKIVKNQRKTFGTLRDLMRVRTVGVIEEDTAKGIVKIAKPLGVVGAVTPSTNPAATPVNKAMMAVKGRNAIIIAPSPMGSAATGRTVELMRAELARIGAPEDLVQMIPTPITKGLTQALMEAVDLVVVTGSQDNVRRAYSSGTPAIGVGAGNVPVIVDESADLAEAARKICASKTFDNSTSCSSENALVVLDSVYDATIAALEEAGAYLCTAEERERVQSRLWENGKLNRKLIAKDAAILAEAFELAPKAREARFFLVEETGVGKAHPFSGEKLSLVLAVYRVPDFDAAVDQVRKILDHQGRGHSCGIHTRDEAHAKRLADELDVVRVLVNFAHTFGNGGGFDSGLNFTLSMGCGSWQKNSISENLSWKHFVNITHLVRPIPEDKPSEEALFGPFWSRHGR</sequence>
<evidence type="ECO:0000259" key="2">
    <source>
        <dbReference type="Pfam" id="PF00171"/>
    </source>
</evidence>
<dbReference type="RefSeq" id="WP_137118173.1">
    <property type="nucleotide sequence ID" value="NZ_CP032324.1"/>
</dbReference>
<keyword evidence="1" id="KW-0560">Oxidoreductase</keyword>
<name>A0A4D8PVB2_9PROT</name>
<dbReference type="Pfam" id="PF00171">
    <property type="entry name" value="Aldedh"/>
    <property type="match status" value="1"/>
</dbReference>
<dbReference type="SUPFAM" id="SSF53720">
    <property type="entry name" value="ALDH-like"/>
    <property type="match status" value="1"/>
</dbReference>
<dbReference type="NCBIfam" id="NF047625">
    <property type="entry name" value="AcylSulfactDhSauS"/>
    <property type="match status" value="1"/>
</dbReference>
<feature type="domain" description="Aldehyde dehydrogenase" evidence="2">
    <location>
        <begin position="11"/>
        <end position="279"/>
    </location>
</feature>
<dbReference type="Gene3D" id="3.40.309.10">
    <property type="entry name" value="Aldehyde Dehydrogenase, Chain A, domain 2"/>
    <property type="match status" value="1"/>
</dbReference>
<dbReference type="PANTHER" id="PTHR11699">
    <property type="entry name" value="ALDEHYDE DEHYDROGENASE-RELATED"/>
    <property type="match status" value="1"/>
</dbReference>
<gene>
    <name evidence="3" type="ORF">D3093_29155</name>
</gene>
<reference evidence="3 4" key="1">
    <citation type="submission" date="2018-09" db="EMBL/GenBank/DDBJ databases">
        <title>Whole genome based analysis of evolution and adaptive divergence in Indian and Brazilian strains of Azospirillum brasilense.</title>
        <authorList>
            <person name="Singh C."/>
            <person name="Tripathi A.K."/>
        </authorList>
    </citation>
    <scope>NUCLEOTIDE SEQUENCE [LARGE SCALE GENOMIC DNA]</scope>
    <source>
        <strain evidence="3 4">MTCC4035</strain>
        <plasmid evidence="3 4">p3</plasmid>
    </source>
</reference>
<dbReference type="KEGG" id="aare:D3093_29155"/>
<accession>A0A4D8PVB2</accession>
<evidence type="ECO:0000313" key="3">
    <source>
        <dbReference type="EMBL" id="QCN99305.1"/>
    </source>
</evidence>
<dbReference type="InterPro" id="IPR015590">
    <property type="entry name" value="Aldehyde_DH_dom"/>
</dbReference>
<dbReference type="GO" id="GO:0016620">
    <property type="term" value="F:oxidoreductase activity, acting on the aldehyde or oxo group of donors, NAD or NADP as acceptor"/>
    <property type="evidence" value="ECO:0007669"/>
    <property type="project" value="InterPro"/>
</dbReference>
<evidence type="ECO:0000313" key="4">
    <source>
        <dbReference type="Proteomes" id="UP000298595"/>
    </source>
</evidence>
<dbReference type="Proteomes" id="UP000298595">
    <property type="component" value="Plasmid p3"/>
</dbReference>